<reference evidence="1" key="1">
    <citation type="journal article" date="2015" name="Nature">
        <title>Complex archaea that bridge the gap between prokaryotes and eukaryotes.</title>
        <authorList>
            <person name="Spang A."/>
            <person name="Saw J.H."/>
            <person name="Jorgensen S.L."/>
            <person name="Zaremba-Niedzwiedzka K."/>
            <person name="Martijn J."/>
            <person name="Lind A.E."/>
            <person name="van Eijk R."/>
            <person name="Schleper C."/>
            <person name="Guy L."/>
            <person name="Ettema T.J."/>
        </authorList>
    </citation>
    <scope>NUCLEOTIDE SEQUENCE</scope>
</reference>
<gene>
    <name evidence="1" type="ORF">LCGC14_1163300</name>
</gene>
<accession>A0A0F9MF30</accession>
<evidence type="ECO:0000313" key="1">
    <source>
        <dbReference type="EMBL" id="KKM97916.1"/>
    </source>
</evidence>
<dbReference type="EMBL" id="LAZR01005692">
    <property type="protein sequence ID" value="KKM97916.1"/>
    <property type="molecule type" value="Genomic_DNA"/>
</dbReference>
<sequence>MNNYSDKNILVVRNAGNPSFLSLNGEMMKIGEEFITYKKIIKFIKEGTRIEKQNIEILRVGIKKVIVYNAESRAWWCS</sequence>
<protein>
    <submittedName>
        <fullName evidence="1">Uncharacterized protein</fullName>
    </submittedName>
</protein>
<comment type="caution">
    <text evidence="1">The sequence shown here is derived from an EMBL/GenBank/DDBJ whole genome shotgun (WGS) entry which is preliminary data.</text>
</comment>
<organism evidence="1">
    <name type="scientific">marine sediment metagenome</name>
    <dbReference type="NCBI Taxonomy" id="412755"/>
    <lineage>
        <taxon>unclassified sequences</taxon>
        <taxon>metagenomes</taxon>
        <taxon>ecological metagenomes</taxon>
    </lineage>
</organism>
<dbReference type="AlphaFoldDB" id="A0A0F9MF30"/>
<name>A0A0F9MF30_9ZZZZ</name>
<proteinExistence type="predicted"/>